<dbReference type="Pfam" id="PF00005">
    <property type="entry name" value="ABC_tran"/>
    <property type="match status" value="1"/>
</dbReference>
<feature type="transmembrane region" description="Helical" evidence="9">
    <location>
        <begin position="283"/>
        <end position="309"/>
    </location>
</feature>
<dbReference type="GO" id="GO:0005524">
    <property type="term" value="F:ATP binding"/>
    <property type="evidence" value="ECO:0007669"/>
    <property type="project" value="UniProtKB-KW"/>
</dbReference>
<feature type="transmembrane region" description="Helical" evidence="9">
    <location>
        <begin position="25"/>
        <end position="45"/>
    </location>
</feature>
<proteinExistence type="predicted"/>
<dbReference type="InterPro" id="IPR039421">
    <property type="entry name" value="Type_1_exporter"/>
</dbReference>
<protein>
    <submittedName>
        <fullName evidence="12">Putative ABC transporter ATP-binding protein</fullName>
    </submittedName>
</protein>
<evidence type="ECO:0000256" key="8">
    <source>
        <dbReference type="ARBA" id="ARBA00023136"/>
    </source>
</evidence>
<dbReference type="Gene3D" id="3.40.50.300">
    <property type="entry name" value="P-loop containing nucleotide triphosphate hydrolases"/>
    <property type="match status" value="1"/>
</dbReference>
<dbReference type="KEGG" id="arev:RVR_10108"/>
<dbReference type="InterPro" id="IPR017871">
    <property type="entry name" value="ABC_transporter-like_CS"/>
</dbReference>
<evidence type="ECO:0000256" key="5">
    <source>
        <dbReference type="ARBA" id="ARBA00022741"/>
    </source>
</evidence>
<reference evidence="12 13" key="4">
    <citation type="journal article" date="2020" name="Sci. Rep.">
        <title>beta-carboline chemical signals induce reveromycin production through a LuxR family regulator in Streptomyces sp. SN-593.</title>
        <authorList>
            <person name="Panthee S."/>
            <person name="Kito N."/>
            <person name="Hayashi T."/>
            <person name="Shimizu T."/>
            <person name="Ishikawa J."/>
            <person name="Hamamoto H."/>
            <person name="Osada H."/>
            <person name="Takahashi S."/>
        </authorList>
    </citation>
    <scope>NUCLEOTIDE SEQUENCE [LARGE SCALE GENOMIC DNA]</scope>
    <source>
        <strain evidence="12 13">SN-593</strain>
    </source>
</reference>
<reference evidence="12 13" key="1">
    <citation type="journal article" date="2010" name="J. Bacteriol.">
        <title>Biochemical characterization of a novel indole prenyltransferase from Streptomyces sp. SN-593.</title>
        <authorList>
            <person name="Takahashi S."/>
            <person name="Takagi H."/>
            <person name="Toyoda A."/>
            <person name="Uramoto M."/>
            <person name="Nogawa T."/>
            <person name="Ueki M."/>
            <person name="Sakaki Y."/>
            <person name="Osada H."/>
        </authorList>
    </citation>
    <scope>NUCLEOTIDE SEQUENCE [LARGE SCALE GENOMIC DNA]</scope>
    <source>
        <strain evidence="12 13">SN-593</strain>
    </source>
</reference>
<sequence length="588" mass="62032">MPEPPVGGAGGGALTRLLRVFLRPYAGLLAAMTALLAAQAAGNLYLPALNADLTNKGVVSGDTGYVWRTGGLMLAVVLGVGLLSVATTWGTSRVAMGAGTRMRAALFRRVQAFSTAEVGRFGIPSLITRNINDVQQITAFLQAALAPLVMAVLMCAGAVVMAVRESAALSLLLVVAVPVLALVIGGLLLVLVPMARTMQDRVDRINHVLREQITGVRVTRAFLRTGTEQQRFHRASADLTAISLRTFRIYAAIMPVVMVVANLSSVGVIWFGGHLVSRGSTPIGNLTAFLVYVLQVLVYAVIAVSVIALAPRAVASAERVDQVLRTDPVIADPADAVTPAEATGAVEFRHVDFGYPGGERPVLTDVTFTLRPGRTTGIVGSTGSGKTTLLQLILRAFDVTGGEVLVDGVDVRRQSADRLRGPIGLVPQAGFLFGGTVASNLRFAAPDATDEQVWRALTTAQARDFVAAMPGGLDAPIDQGGTNISGGQRQRLSIARALVRPSRLYLFDDCFSALDVATDARLRAALRDATREATVVIVAQRVSTIMHADQIIVLDAGRVVGVGTHEHLLDQCVTYQEIVASQLGEEAA</sequence>
<feature type="transmembrane region" description="Helical" evidence="9">
    <location>
        <begin position="139"/>
        <end position="163"/>
    </location>
</feature>
<evidence type="ECO:0000256" key="9">
    <source>
        <dbReference type="SAM" id="Phobius"/>
    </source>
</evidence>
<dbReference type="InterPro" id="IPR003439">
    <property type="entry name" value="ABC_transporter-like_ATP-bd"/>
</dbReference>
<evidence type="ECO:0000256" key="1">
    <source>
        <dbReference type="ARBA" id="ARBA00004651"/>
    </source>
</evidence>
<feature type="domain" description="ABC transmembrane type-1" evidence="11">
    <location>
        <begin position="30"/>
        <end position="312"/>
    </location>
</feature>
<dbReference type="SMART" id="SM00382">
    <property type="entry name" value="AAA"/>
    <property type="match status" value="1"/>
</dbReference>
<dbReference type="AlphaFoldDB" id="A0A7U3V0S6"/>
<dbReference type="Gene3D" id="1.20.1560.10">
    <property type="entry name" value="ABC transporter type 1, transmembrane domain"/>
    <property type="match status" value="1"/>
</dbReference>
<evidence type="ECO:0000256" key="2">
    <source>
        <dbReference type="ARBA" id="ARBA00022448"/>
    </source>
</evidence>
<evidence type="ECO:0000256" key="7">
    <source>
        <dbReference type="ARBA" id="ARBA00022989"/>
    </source>
</evidence>
<organism evidence="12 13">
    <name type="scientific">Actinacidiphila reveromycinica</name>
    <dbReference type="NCBI Taxonomy" id="659352"/>
    <lineage>
        <taxon>Bacteria</taxon>
        <taxon>Bacillati</taxon>
        <taxon>Actinomycetota</taxon>
        <taxon>Actinomycetes</taxon>
        <taxon>Kitasatosporales</taxon>
        <taxon>Streptomycetaceae</taxon>
        <taxon>Actinacidiphila</taxon>
    </lineage>
</organism>
<feature type="transmembrane region" description="Helical" evidence="9">
    <location>
        <begin position="169"/>
        <end position="192"/>
    </location>
</feature>
<evidence type="ECO:0000256" key="6">
    <source>
        <dbReference type="ARBA" id="ARBA00022840"/>
    </source>
</evidence>
<keyword evidence="3" id="KW-1003">Cell membrane</keyword>
<keyword evidence="4 9" id="KW-0812">Transmembrane</keyword>
<evidence type="ECO:0000256" key="4">
    <source>
        <dbReference type="ARBA" id="ARBA00022692"/>
    </source>
</evidence>
<dbReference type="InterPro" id="IPR003593">
    <property type="entry name" value="AAA+_ATPase"/>
</dbReference>
<dbReference type="Proteomes" id="UP000595703">
    <property type="component" value="Chromosome"/>
</dbReference>
<dbReference type="SUPFAM" id="SSF90123">
    <property type="entry name" value="ABC transporter transmembrane region"/>
    <property type="match status" value="1"/>
</dbReference>
<evidence type="ECO:0000259" key="10">
    <source>
        <dbReference type="PROSITE" id="PS50893"/>
    </source>
</evidence>
<dbReference type="PROSITE" id="PS00211">
    <property type="entry name" value="ABC_TRANSPORTER_1"/>
    <property type="match status" value="1"/>
</dbReference>
<evidence type="ECO:0000313" key="13">
    <source>
        <dbReference type="Proteomes" id="UP000595703"/>
    </source>
</evidence>
<name>A0A7U3V0S6_9ACTN</name>
<feature type="transmembrane region" description="Helical" evidence="9">
    <location>
        <begin position="65"/>
        <end position="86"/>
    </location>
</feature>
<evidence type="ECO:0000313" key="12">
    <source>
        <dbReference type="EMBL" id="BBB02263.1"/>
    </source>
</evidence>
<dbReference type="SUPFAM" id="SSF52540">
    <property type="entry name" value="P-loop containing nucleoside triphosphate hydrolases"/>
    <property type="match status" value="1"/>
</dbReference>
<dbReference type="PROSITE" id="PS50929">
    <property type="entry name" value="ABC_TM1F"/>
    <property type="match status" value="1"/>
</dbReference>
<evidence type="ECO:0000259" key="11">
    <source>
        <dbReference type="PROSITE" id="PS50929"/>
    </source>
</evidence>
<keyword evidence="2" id="KW-0813">Transport</keyword>
<gene>
    <name evidence="12" type="ORF">RVR_10108</name>
</gene>
<evidence type="ECO:0000256" key="3">
    <source>
        <dbReference type="ARBA" id="ARBA00022475"/>
    </source>
</evidence>
<feature type="domain" description="ABC transporter" evidence="10">
    <location>
        <begin position="346"/>
        <end position="581"/>
    </location>
</feature>
<reference evidence="12 13" key="3">
    <citation type="journal article" date="2011" name="Nat. Chem. Biol.">
        <title>Reveromycin A biosynthesis uses RevG and RevJ for stereospecific spiroacetal formation.</title>
        <authorList>
            <person name="Takahashi S."/>
            <person name="Toyoda A."/>
            <person name="Sekiyama Y."/>
            <person name="Takagi H."/>
            <person name="Nogawa T."/>
            <person name="Uramoto M."/>
            <person name="Suzuki R."/>
            <person name="Koshino H."/>
            <person name="Kumano T."/>
            <person name="Panthee S."/>
            <person name="Dairi T."/>
            <person name="Ishikawa J."/>
            <person name="Ikeda H."/>
            <person name="Sakaki Y."/>
            <person name="Osada H."/>
        </authorList>
    </citation>
    <scope>NUCLEOTIDE SEQUENCE [LARGE SCALE GENOMIC DNA]</scope>
    <source>
        <strain evidence="12 13">SN-593</strain>
    </source>
</reference>
<dbReference type="FunFam" id="3.40.50.300:FF:000854">
    <property type="entry name" value="Multidrug ABC transporter ATP-binding protein"/>
    <property type="match status" value="1"/>
</dbReference>
<keyword evidence="7 9" id="KW-1133">Transmembrane helix</keyword>
<dbReference type="InterPro" id="IPR027417">
    <property type="entry name" value="P-loop_NTPase"/>
</dbReference>
<feature type="transmembrane region" description="Helical" evidence="9">
    <location>
        <begin position="249"/>
        <end position="271"/>
    </location>
</feature>
<dbReference type="PROSITE" id="PS50893">
    <property type="entry name" value="ABC_TRANSPORTER_2"/>
    <property type="match status" value="1"/>
</dbReference>
<keyword evidence="13" id="KW-1185">Reference proteome</keyword>
<keyword evidence="8 9" id="KW-0472">Membrane</keyword>
<keyword evidence="6 12" id="KW-0067">ATP-binding</keyword>
<dbReference type="GO" id="GO:0016887">
    <property type="term" value="F:ATP hydrolysis activity"/>
    <property type="evidence" value="ECO:0007669"/>
    <property type="project" value="InterPro"/>
</dbReference>
<keyword evidence="5" id="KW-0547">Nucleotide-binding</keyword>
<dbReference type="EMBL" id="AP018365">
    <property type="protein sequence ID" value="BBB02263.1"/>
    <property type="molecule type" value="Genomic_DNA"/>
</dbReference>
<dbReference type="InterPro" id="IPR036640">
    <property type="entry name" value="ABC1_TM_sf"/>
</dbReference>
<comment type="subcellular location">
    <subcellularLocation>
        <location evidence="1">Cell membrane</location>
        <topology evidence="1">Multi-pass membrane protein</topology>
    </subcellularLocation>
</comment>
<dbReference type="GO" id="GO:0015421">
    <property type="term" value="F:ABC-type oligopeptide transporter activity"/>
    <property type="evidence" value="ECO:0007669"/>
    <property type="project" value="TreeGrafter"/>
</dbReference>
<dbReference type="PANTHER" id="PTHR43394:SF1">
    <property type="entry name" value="ATP-BINDING CASSETTE SUB-FAMILY B MEMBER 10, MITOCHONDRIAL"/>
    <property type="match status" value="1"/>
</dbReference>
<accession>A0A7U3V0S6</accession>
<reference evidence="12 13" key="2">
    <citation type="journal article" date="2011" name="J. Antibiot.">
        <title>Furaquinocins I and J: novel polyketide isoprenoid hybrid compounds from Streptomyces reveromyceticus SN-593.</title>
        <authorList>
            <person name="Panthee S."/>
            <person name="Takahashi S."/>
            <person name="Takagi H."/>
            <person name="Nogawa T."/>
            <person name="Oowada E."/>
            <person name="Uramoto M."/>
            <person name="Osada H."/>
        </authorList>
    </citation>
    <scope>NUCLEOTIDE SEQUENCE [LARGE SCALE GENOMIC DNA]</scope>
    <source>
        <strain evidence="12 13">SN-593</strain>
    </source>
</reference>
<dbReference type="CDD" id="cd18548">
    <property type="entry name" value="ABC_6TM_Tm287_like"/>
    <property type="match status" value="1"/>
</dbReference>
<dbReference type="GO" id="GO:0005886">
    <property type="term" value="C:plasma membrane"/>
    <property type="evidence" value="ECO:0007669"/>
    <property type="project" value="UniProtKB-SubCell"/>
</dbReference>
<dbReference type="Pfam" id="PF00664">
    <property type="entry name" value="ABC_membrane"/>
    <property type="match status" value="1"/>
</dbReference>
<dbReference type="InterPro" id="IPR011527">
    <property type="entry name" value="ABC1_TM_dom"/>
</dbReference>
<dbReference type="PANTHER" id="PTHR43394">
    <property type="entry name" value="ATP-DEPENDENT PERMEASE MDL1, MITOCHONDRIAL"/>
    <property type="match status" value="1"/>
</dbReference>